<dbReference type="InterPro" id="IPR037284">
    <property type="entry name" value="SUF_FeS_clus_asmbl_SufBD_sf"/>
</dbReference>
<accession>A0A6J4T381</accession>
<dbReference type="AlphaFoldDB" id="A0A6J4T381"/>
<sequence>MPEDKSIQELGLDEYKYGFHDPEEYFFRTPRKGIDPEIVAMISKHKNEPEWMLEYRLKALESFFSKPTPQWGGDLSELDFEEIYYYIRPMENQGRTWDDVPDDIKNTFEKLGIPQAERESLAGVGAQYESEVVYHSLKEEWDKAGVVFMDMDSGLREHEDLVREYFGTIIPADDNKFSALNSAVWSGGSFVYVPPGVHIDIPLQAYFRINAENMG</sequence>
<feature type="domain" description="SUF system FeS cluster assembly SufBD N-terminal" evidence="2">
    <location>
        <begin position="143"/>
        <end position="204"/>
    </location>
</feature>
<gene>
    <name evidence="3" type="ORF">AVDCRST_MAG13-2848</name>
</gene>
<evidence type="ECO:0000259" key="2">
    <source>
        <dbReference type="Pfam" id="PF19295"/>
    </source>
</evidence>
<evidence type="ECO:0000256" key="1">
    <source>
        <dbReference type="ARBA" id="ARBA00043967"/>
    </source>
</evidence>
<organism evidence="3">
    <name type="scientific">uncultured Solirubrobacteraceae bacterium</name>
    <dbReference type="NCBI Taxonomy" id="1162706"/>
    <lineage>
        <taxon>Bacteria</taxon>
        <taxon>Bacillati</taxon>
        <taxon>Actinomycetota</taxon>
        <taxon>Thermoleophilia</taxon>
        <taxon>Solirubrobacterales</taxon>
        <taxon>Solirubrobacteraceae</taxon>
        <taxon>environmental samples</taxon>
    </lineage>
</organism>
<comment type="similarity">
    <text evidence="1">Belongs to the iron-sulfur cluster assembly SufBD family.</text>
</comment>
<protein>
    <submittedName>
        <fullName evidence="3">Iron-sulfur cluster assembly protein SufB</fullName>
    </submittedName>
</protein>
<dbReference type="InterPro" id="IPR055346">
    <property type="entry name" value="Fe-S_cluster_assembly_SufBD"/>
</dbReference>
<dbReference type="SUPFAM" id="SSF101960">
    <property type="entry name" value="Stabilizer of iron transporter SufD"/>
    <property type="match status" value="1"/>
</dbReference>
<dbReference type="PANTHER" id="PTHR30508">
    <property type="entry name" value="FES CLUSTER ASSEMBLY PROTEIN SUF"/>
    <property type="match status" value="1"/>
</dbReference>
<dbReference type="InterPro" id="IPR045595">
    <property type="entry name" value="SufBD_N"/>
</dbReference>
<proteinExistence type="inferred from homology"/>
<name>A0A6J4T381_9ACTN</name>
<dbReference type="EMBL" id="CADCVO010000454">
    <property type="protein sequence ID" value="CAA9511905.1"/>
    <property type="molecule type" value="Genomic_DNA"/>
</dbReference>
<feature type="non-terminal residue" evidence="3">
    <location>
        <position position="215"/>
    </location>
</feature>
<dbReference type="Pfam" id="PF19295">
    <property type="entry name" value="SufBD_N"/>
    <property type="match status" value="1"/>
</dbReference>
<reference evidence="3" key="1">
    <citation type="submission" date="2020-02" db="EMBL/GenBank/DDBJ databases">
        <authorList>
            <person name="Meier V. D."/>
        </authorList>
    </citation>
    <scope>NUCLEOTIDE SEQUENCE</scope>
    <source>
        <strain evidence="3">AVDCRST_MAG13</strain>
    </source>
</reference>
<dbReference type="GO" id="GO:0016226">
    <property type="term" value="P:iron-sulfur cluster assembly"/>
    <property type="evidence" value="ECO:0007669"/>
    <property type="project" value="InterPro"/>
</dbReference>
<dbReference type="PANTHER" id="PTHR30508:SF1">
    <property type="entry name" value="UPF0051 PROTEIN ABCI8, CHLOROPLASTIC-RELATED"/>
    <property type="match status" value="1"/>
</dbReference>
<evidence type="ECO:0000313" key="3">
    <source>
        <dbReference type="EMBL" id="CAA9511905.1"/>
    </source>
</evidence>